<dbReference type="InterPro" id="IPR041373">
    <property type="entry name" value="RT_RNaseH"/>
</dbReference>
<evidence type="ECO:0000259" key="7">
    <source>
        <dbReference type="PROSITE" id="PS50879"/>
    </source>
</evidence>
<dbReference type="InterPro" id="IPR002156">
    <property type="entry name" value="RNaseH_domain"/>
</dbReference>
<evidence type="ECO:0000313" key="9">
    <source>
        <dbReference type="Proteomes" id="UP001151760"/>
    </source>
</evidence>
<evidence type="ECO:0000256" key="4">
    <source>
        <dbReference type="ARBA" id="ARBA00022759"/>
    </source>
</evidence>
<dbReference type="CDD" id="cd09279">
    <property type="entry name" value="RNase_HI_like"/>
    <property type="match status" value="1"/>
</dbReference>
<organism evidence="8 9">
    <name type="scientific">Tanacetum coccineum</name>
    <dbReference type="NCBI Taxonomy" id="301880"/>
    <lineage>
        <taxon>Eukaryota</taxon>
        <taxon>Viridiplantae</taxon>
        <taxon>Streptophyta</taxon>
        <taxon>Embryophyta</taxon>
        <taxon>Tracheophyta</taxon>
        <taxon>Spermatophyta</taxon>
        <taxon>Magnoliopsida</taxon>
        <taxon>eudicotyledons</taxon>
        <taxon>Gunneridae</taxon>
        <taxon>Pentapetalae</taxon>
        <taxon>asterids</taxon>
        <taxon>campanulids</taxon>
        <taxon>Asterales</taxon>
        <taxon>Asteraceae</taxon>
        <taxon>Asteroideae</taxon>
        <taxon>Anthemideae</taxon>
        <taxon>Anthemidinae</taxon>
        <taxon>Tanacetum</taxon>
    </lineage>
</organism>
<name>A0ABQ5CWD6_9ASTR</name>
<dbReference type="InterPro" id="IPR036397">
    <property type="entry name" value="RNaseH_sf"/>
</dbReference>
<evidence type="ECO:0000256" key="5">
    <source>
        <dbReference type="ARBA" id="ARBA00022801"/>
    </source>
</evidence>
<evidence type="ECO:0000256" key="1">
    <source>
        <dbReference type="ARBA" id="ARBA00022679"/>
    </source>
</evidence>
<dbReference type="PROSITE" id="PS50879">
    <property type="entry name" value="RNASE_H_1"/>
    <property type="match status" value="1"/>
</dbReference>
<keyword evidence="2" id="KW-0548">Nucleotidyltransferase</keyword>
<dbReference type="Pfam" id="PF13456">
    <property type="entry name" value="RVT_3"/>
    <property type="match status" value="1"/>
</dbReference>
<reference evidence="8" key="1">
    <citation type="journal article" date="2022" name="Int. J. Mol. Sci.">
        <title>Draft Genome of Tanacetum Coccineum: Genomic Comparison of Closely Related Tanacetum-Family Plants.</title>
        <authorList>
            <person name="Yamashiro T."/>
            <person name="Shiraishi A."/>
            <person name="Nakayama K."/>
            <person name="Satake H."/>
        </authorList>
    </citation>
    <scope>NUCLEOTIDE SEQUENCE</scope>
</reference>
<dbReference type="SUPFAM" id="SSF53098">
    <property type="entry name" value="Ribonuclease H-like"/>
    <property type="match status" value="1"/>
</dbReference>
<evidence type="ECO:0000256" key="3">
    <source>
        <dbReference type="ARBA" id="ARBA00022722"/>
    </source>
</evidence>
<dbReference type="PANTHER" id="PTHR48475">
    <property type="entry name" value="RIBONUCLEASE H"/>
    <property type="match status" value="1"/>
</dbReference>
<dbReference type="InterPro" id="IPR043502">
    <property type="entry name" value="DNA/RNA_pol_sf"/>
</dbReference>
<keyword evidence="4" id="KW-0255">Endonuclease</keyword>
<evidence type="ECO:0000256" key="6">
    <source>
        <dbReference type="ARBA" id="ARBA00022918"/>
    </source>
</evidence>
<dbReference type="EMBL" id="BQNB010014523">
    <property type="protein sequence ID" value="GJT29189.1"/>
    <property type="molecule type" value="Genomic_DNA"/>
</dbReference>
<evidence type="ECO:0000313" key="8">
    <source>
        <dbReference type="EMBL" id="GJT29189.1"/>
    </source>
</evidence>
<dbReference type="InterPro" id="IPR012337">
    <property type="entry name" value="RNaseH-like_sf"/>
</dbReference>
<keyword evidence="6 8" id="KW-0695">RNA-directed DNA polymerase</keyword>
<dbReference type="GO" id="GO:0003964">
    <property type="term" value="F:RNA-directed DNA polymerase activity"/>
    <property type="evidence" value="ECO:0007669"/>
    <property type="project" value="UniProtKB-KW"/>
</dbReference>
<comment type="caution">
    <text evidence="8">The sequence shown here is derived from an EMBL/GenBank/DDBJ whole genome shotgun (WGS) entry which is preliminary data.</text>
</comment>
<accession>A0ABQ5CWD6</accession>
<dbReference type="Proteomes" id="UP001151760">
    <property type="component" value="Unassembled WGS sequence"/>
</dbReference>
<keyword evidence="5" id="KW-0378">Hydrolase</keyword>
<dbReference type="PANTHER" id="PTHR48475:SF2">
    <property type="entry name" value="RIBONUCLEASE H"/>
    <property type="match status" value="1"/>
</dbReference>
<dbReference type="SUPFAM" id="SSF56672">
    <property type="entry name" value="DNA/RNA polymerases"/>
    <property type="match status" value="1"/>
</dbReference>
<reference evidence="8" key="2">
    <citation type="submission" date="2022-01" db="EMBL/GenBank/DDBJ databases">
        <authorList>
            <person name="Yamashiro T."/>
            <person name="Shiraishi A."/>
            <person name="Satake H."/>
            <person name="Nakayama K."/>
        </authorList>
    </citation>
    <scope>NUCLEOTIDE SEQUENCE</scope>
</reference>
<keyword evidence="1" id="KW-0808">Transferase</keyword>
<sequence>MILDLLSLTTPLTKETLFIYLATSKESVSAVLLVVRKGKQYPVHYVSRTLHDAKRNYAPLEKMALVLRYISRRLRMYFDAHPITVITDQPTKQILSKADTSGRLAQYSVKLGAYNITYEPCTAIKGQILADFVNEVMVGSKAIVQPQTQYTIDHQKDCKEEWVLNTDGASSFKGFSAGLVLISLTKIEYTYALRLNFESTNNQAEYEALLAGLRIAKKVGVQSLSVNVDSMLVASQINGNYEACKENMNRYLSKAK</sequence>
<dbReference type="Gene3D" id="3.30.420.10">
    <property type="entry name" value="Ribonuclease H-like superfamily/Ribonuclease H"/>
    <property type="match status" value="1"/>
</dbReference>
<evidence type="ECO:0000256" key="2">
    <source>
        <dbReference type="ARBA" id="ARBA00022695"/>
    </source>
</evidence>
<feature type="domain" description="RNase H type-1" evidence="7">
    <location>
        <begin position="158"/>
        <end position="256"/>
    </location>
</feature>
<dbReference type="Pfam" id="PF17917">
    <property type="entry name" value="RT_RNaseH"/>
    <property type="match status" value="1"/>
</dbReference>
<keyword evidence="3" id="KW-0540">Nuclease</keyword>
<keyword evidence="9" id="KW-1185">Reference proteome</keyword>
<protein>
    <submittedName>
        <fullName evidence="8">Reverse transcriptase domain-containing protein</fullName>
    </submittedName>
</protein>
<proteinExistence type="predicted"/>
<gene>
    <name evidence="8" type="ORF">Tco_0909464</name>
</gene>